<keyword evidence="11" id="KW-1185">Reference proteome</keyword>
<comment type="subcellular location">
    <subcellularLocation>
        <location evidence="1">Membrane</location>
        <topology evidence="1">Multi-pass membrane protein</topology>
    </subcellularLocation>
</comment>
<keyword evidence="5 8" id="KW-0472">Membrane</keyword>
<reference evidence="11" key="1">
    <citation type="submission" date="2017-01" db="EMBL/GenBank/DDBJ databases">
        <title>Comparative genomics of anhydrobiosis in the tardigrade Hypsibius dujardini.</title>
        <authorList>
            <person name="Yoshida Y."/>
            <person name="Koutsovoulos G."/>
            <person name="Laetsch D."/>
            <person name="Stevens L."/>
            <person name="Kumar S."/>
            <person name="Horikawa D."/>
            <person name="Ishino K."/>
            <person name="Komine S."/>
            <person name="Tomita M."/>
            <person name="Blaxter M."/>
            <person name="Arakawa K."/>
        </authorList>
    </citation>
    <scope>NUCLEOTIDE SEQUENCE [LARGE SCALE GENOMIC DNA]</scope>
    <source>
        <strain evidence="11">Z151</strain>
    </source>
</reference>
<dbReference type="Gene3D" id="1.20.1070.10">
    <property type="entry name" value="Rhodopsin 7-helix transmembrane proteins"/>
    <property type="match status" value="1"/>
</dbReference>
<evidence type="ECO:0000256" key="1">
    <source>
        <dbReference type="ARBA" id="ARBA00004141"/>
    </source>
</evidence>
<evidence type="ECO:0000256" key="2">
    <source>
        <dbReference type="ARBA" id="ARBA00022692"/>
    </source>
</evidence>
<keyword evidence="3 8" id="KW-1133">Transmembrane helix</keyword>
<evidence type="ECO:0000256" key="8">
    <source>
        <dbReference type="SAM" id="Phobius"/>
    </source>
</evidence>
<evidence type="ECO:0000256" key="7">
    <source>
        <dbReference type="ARBA" id="ARBA00023224"/>
    </source>
</evidence>
<dbReference type="PANTHER" id="PTHR24238">
    <property type="entry name" value="G-PROTEIN COUPLED RECEPTOR"/>
    <property type="match status" value="1"/>
</dbReference>
<dbReference type="AlphaFoldDB" id="A0A1W0WAI6"/>
<evidence type="ECO:0000313" key="11">
    <source>
        <dbReference type="Proteomes" id="UP000192578"/>
    </source>
</evidence>
<name>A0A1W0WAI6_HYPEX</name>
<keyword evidence="4" id="KW-0297">G-protein coupled receptor</keyword>
<accession>A0A1W0WAI6</accession>
<dbReference type="PROSITE" id="PS50262">
    <property type="entry name" value="G_PROTEIN_RECEP_F1_2"/>
    <property type="match status" value="1"/>
</dbReference>
<proteinExistence type="predicted"/>
<protein>
    <recommendedName>
        <fullName evidence="9">G-protein coupled receptors family 1 profile domain-containing protein</fullName>
    </recommendedName>
</protein>
<dbReference type="Proteomes" id="UP000192578">
    <property type="component" value="Unassembled WGS sequence"/>
</dbReference>
<comment type="caution">
    <text evidence="10">The sequence shown here is derived from an EMBL/GenBank/DDBJ whole genome shotgun (WGS) entry which is preliminary data.</text>
</comment>
<keyword evidence="2 8" id="KW-0812">Transmembrane</keyword>
<dbReference type="EMBL" id="MTYJ01000151">
    <property type="protein sequence ID" value="OQV12182.1"/>
    <property type="molecule type" value="Genomic_DNA"/>
</dbReference>
<feature type="transmembrane region" description="Helical" evidence="8">
    <location>
        <begin position="163"/>
        <end position="187"/>
    </location>
</feature>
<keyword evidence="7" id="KW-0807">Transducer</keyword>
<dbReference type="GO" id="GO:0004930">
    <property type="term" value="F:G protein-coupled receptor activity"/>
    <property type="evidence" value="ECO:0007669"/>
    <property type="project" value="UniProtKB-KW"/>
</dbReference>
<feature type="transmembrane region" description="Helical" evidence="8">
    <location>
        <begin position="131"/>
        <end position="151"/>
    </location>
</feature>
<dbReference type="Pfam" id="PF10328">
    <property type="entry name" value="7TM_GPCR_Srx"/>
    <property type="match status" value="1"/>
</dbReference>
<evidence type="ECO:0000256" key="3">
    <source>
        <dbReference type="ARBA" id="ARBA00022989"/>
    </source>
</evidence>
<evidence type="ECO:0000256" key="6">
    <source>
        <dbReference type="ARBA" id="ARBA00023170"/>
    </source>
</evidence>
<organism evidence="10 11">
    <name type="scientific">Hypsibius exemplaris</name>
    <name type="common">Freshwater tardigrade</name>
    <dbReference type="NCBI Taxonomy" id="2072580"/>
    <lineage>
        <taxon>Eukaryota</taxon>
        <taxon>Metazoa</taxon>
        <taxon>Ecdysozoa</taxon>
        <taxon>Tardigrada</taxon>
        <taxon>Eutardigrada</taxon>
        <taxon>Parachela</taxon>
        <taxon>Hypsibioidea</taxon>
        <taxon>Hypsibiidae</taxon>
        <taxon>Hypsibius</taxon>
    </lineage>
</organism>
<evidence type="ECO:0000259" key="9">
    <source>
        <dbReference type="PROSITE" id="PS50262"/>
    </source>
</evidence>
<evidence type="ECO:0000256" key="4">
    <source>
        <dbReference type="ARBA" id="ARBA00023040"/>
    </source>
</evidence>
<gene>
    <name evidence="10" type="ORF">BV898_13524</name>
</gene>
<feature type="domain" description="G-protein coupled receptors family 1 profile" evidence="9">
    <location>
        <begin position="59"/>
        <end position="210"/>
    </location>
</feature>
<evidence type="ECO:0000313" key="10">
    <source>
        <dbReference type="EMBL" id="OQV12182.1"/>
    </source>
</evidence>
<keyword evidence="6" id="KW-0675">Receptor</keyword>
<feature type="transmembrane region" description="Helical" evidence="8">
    <location>
        <begin position="77"/>
        <end position="100"/>
    </location>
</feature>
<dbReference type="GO" id="GO:0016020">
    <property type="term" value="C:membrane"/>
    <property type="evidence" value="ECO:0007669"/>
    <property type="project" value="UniProtKB-SubCell"/>
</dbReference>
<dbReference type="InterPro" id="IPR019430">
    <property type="entry name" value="7TM_GPCR_serpentine_rcpt_Srx"/>
</dbReference>
<dbReference type="OrthoDB" id="8881832at2759"/>
<dbReference type="InterPro" id="IPR017452">
    <property type="entry name" value="GPCR_Rhodpsn_7TM"/>
</dbReference>
<sequence length="210" mass="23488">MSLLLIHPDSVLVTSHEDQSANNSNNLTASLQQLSEARAVELHAWIIVAFSICFIGLFNNVLVLLVTWPRPGRRKPVGLHMVIFHFIAINLFMCLVNHHVRSGFVAAKTYGHILIPDSVCRYVHVFYNVGWIALSWAEAALAVNRIIAIFFPHQYREWTSKSVNLVMVALPWLIGFALVLPVSFGLVGGMTIQRLGQCGQIVTNEAFITR</sequence>
<dbReference type="SUPFAM" id="SSF81321">
    <property type="entry name" value="Family A G protein-coupled receptor-like"/>
    <property type="match status" value="1"/>
</dbReference>
<feature type="transmembrane region" description="Helical" evidence="8">
    <location>
        <begin position="42"/>
        <end position="65"/>
    </location>
</feature>
<evidence type="ECO:0000256" key="5">
    <source>
        <dbReference type="ARBA" id="ARBA00023136"/>
    </source>
</evidence>